<evidence type="ECO:0000313" key="2">
    <source>
        <dbReference type="EMBL" id="QHT36663.1"/>
    </source>
</evidence>
<proteinExistence type="predicted"/>
<name>A0A6C0F7R7_9ZZZZ</name>
<feature type="coiled-coil region" evidence="1">
    <location>
        <begin position="16"/>
        <end position="43"/>
    </location>
</feature>
<dbReference type="EMBL" id="MN738786">
    <property type="protein sequence ID" value="QHT36663.1"/>
    <property type="molecule type" value="Genomic_DNA"/>
</dbReference>
<keyword evidence="1" id="KW-0175">Coiled coil</keyword>
<reference evidence="2" key="1">
    <citation type="journal article" date="2020" name="Nature">
        <title>Giant virus diversity and host interactions through global metagenomics.</title>
        <authorList>
            <person name="Schulz F."/>
            <person name="Roux S."/>
            <person name="Paez-Espino D."/>
            <person name="Jungbluth S."/>
            <person name="Walsh D.A."/>
            <person name="Denef V.J."/>
            <person name="McMahon K.D."/>
            <person name="Konstantinidis K.T."/>
            <person name="Eloe-Fadrosh E.A."/>
            <person name="Kyrpides N.C."/>
            <person name="Woyke T."/>
        </authorList>
    </citation>
    <scope>NUCLEOTIDE SEQUENCE</scope>
    <source>
        <strain evidence="2">GVMAG-S-ERX555967-130</strain>
    </source>
</reference>
<organism evidence="2">
    <name type="scientific">viral metagenome</name>
    <dbReference type="NCBI Taxonomy" id="1070528"/>
    <lineage>
        <taxon>unclassified sequences</taxon>
        <taxon>metagenomes</taxon>
        <taxon>organismal metagenomes</taxon>
    </lineage>
</organism>
<sequence length="128" mass="15233">MYHRKMEDIQKDVLQWISYETKLKKLNAEAKEYRDKRDKLGDSLKSSLQVSPDTIQLPQFNIDSLNARLGFHKTTSYESLNYKFLKDTLEKYFQNKHESPETLSEDIIQFIKSQRKQEQKISIKLSNT</sequence>
<protein>
    <submittedName>
        <fullName evidence="2">Uncharacterized protein</fullName>
    </submittedName>
</protein>
<dbReference type="AlphaFoldDB" id="A0A6C0F7R7"/>
<evidence type="ECO:0000256" key="1">
    <source>
        <dbReference type="SAM" id="Coils"/>
    </source>
</evidence>
<accession>A0A6C0F7R7</accession>